<feature type="region of interest" description="Disordered" evidence="1">
    <location>
        <begin position="41"/>
        <end position="62"/>
    </location>
</feature>
<gene>
    <name evidence="2" type="ORF">TQ37_05080</name>
</gene>
<reference evidence="2 3" key="1">
    <citation type="submission" date="2015-02" db="EMBL/GenBank/DDBJ databases">
        <authorList>
            <person name="Slaby B."/>
            <person name="Hentschel U."/>
        </authorList>
    </citation>
    <scope>NUCLEOTIDE SEQUENCE [LARGE SCALE GENOMIC DNA]</scope>
    <source>
        <strain evidence="2">15L</strain>
    </source>
</reference>
<dbReference type="PATRIC" id="fig|1608419.3.peg.2590"/>
<protein>
    <submittedName>
        <fullName evidence="2">Uncharacterized protein</fullName>
    </submittedName>
</protein>
<organism evidence="2 3">
    <name type="scientific">Candidatus Synechococcus spongiarum 15L</name>
    <dbReference type="NCBI Taxonomy" id="1608419"/>
    <lineage>
        <taxon>Bacteria</taxon>
        <taxon>Bacillati</taxon>
        <taxon>Cyanobacteriota</taxon>
        <taxon>Cyanophyceae</taxon>
        <taxon>Synechococcales</taxon>
        <taxon>Synechococcaceae</taxon>
        <taxon>Synechococcus</taxon>
    </lineage>
</organism>
<feature type="compositionally biased region" description="Polar residues" evidence="1">
    <location>
        <begin position="43"/>
        <end position="62"/>
    </location>
</feature>
<accession>A0A0G8AVF4</accession>
<sequence>MAHQGDVAGMVEEFMYCAQNCRGTQGSAMYAGIDIADHIQHGSAEQQPGSPNRGSAVTKHTSQDCQHLTLLKIYCRKFLESGGKPIGFKVYYLSQYLSSTLPGKLW</sequence>
<comment type="caution">
    <text evidence="2">The sequence shown here is derived from an EMBL/GenBank/DDBJ whole genome shotgun (WGS) entry which is preliminary data.</text>
</comment>
<proteinExistence type="predicted"/>
<dbReference type="EMBL" id="JYFQ01000099">
    <property type="protein sequence ID" value="KKZ12817.1"/>
    <property type="molecule type" value="Genomic_DNA"/>
</dbReference>
<evidence type="ECO:0000313" key="3">
    <source>
        <dbReference type="Proteomes" id="UP000035037"/>
    </source>
</evidence>
<name>A0A0G8AVF4_9SYNE</name>
<dbReference type="Proteomes" id="UP000035037">
    <property type="component" value="Unassembled WGS sequence"/>
</dbReference>
<dbReference type="AlphaFoldDB" id="A0A0G8AVF4"/>
<evidence type="ECO:0000313" key="2">
    <source>
        <dbReference type="EMBL" id="KKZ12817.1"/>
    </source>
</evidence>
<evidence type="ECO:0000256" key="1">
    <source>
        <dbReference type="SAM" id="MobiDB-lite"/>
    </source>
</evidence>
<reference evidence="2 3" key="2">
    <citation type="submission" date="2015-05" db="EMBL/GenBank/DDBJ databases">
        <title>Lifestyle Evolution in Cyanobacterial Symbionts of Sponges.</title>
        <authorList>
            <person name="Burgsdorf I."/>
            <person name="Slaby B.M."/>
            <person name="Handley K.M."/>
            <person name="Haber M."/>
            <person name="Blom J."/>
            <person name="Marshall C.W."/>
            <person name="Gilbert J.A."/>
            <person name="Hentschel U."/>
            <person name="Steindler L."/>
        </authorList>
    </citation>
    <scope>NUCLEOTIDE SEQUENCE [LARGE SCALE GENOMIC DNA]</scope>
    <source>
        <strain evidence="2">15L</strain>
    </source>
</reference>